<dbReference type="Gene3D" id="2.40.128.20">
    <property type="match status" value="1"/>
</dbReference>
<dbReference type="InterPro" id="IPR047202">
    <property type="entry name" value="Lipocalin_Blc-like_dom"/>
</dbReference>
<dbReference type="CDD" id="cd19438">
    <property type="entry name" value="lipocalin_Blc-like"/>
    <property type="match status" value="1"/>
</dbReference>
<dbReference type="InterPro" id="IPR022272">
    <property type="entry name" value="Lipocalin_CS"/>
</dbReference>
<dbReference type="PRINTS" id="PR01171">
    <property type="entry name" value="BCTLIPOCALIN"/>
</dbReference>
<evidence type="ECO:0000313" key="4">
    <source>
        <dbReference type="EMBL" id="PZX16341.1"/>
    </source>
</evidence>
<accession>A0A2W7N865</accession>
<dbReference type="GO" id="GO:0009279">
    <property type="term" value="C:cell outer membrane"/>
    <property type="evidence" value="ECO:0007669"/>
    <property type="project" value="UniProtKB-SubCell"/>
</dbReference>
<dbReference type="PANTHER" id="PTHR10612">
    <property type="entry name" value="APOLIPOPROTEIN D"/>
    <property type="match status" value="1"/>
</dbReference>
<dbReference type="InterPro" id="IPR000566">
    <property type="entry name" value="Lipocln_cytosolic_FA-bd_dom"/>
</dbReference>
<comment type="subunit">
    <text evidence="2">Homodimer.</text>
</comment>
<dbReference type="InterPro" id="IPR002446">
    <property type="entry name" value="Lipocalin_bac"/>
</dbReference>
<feature type="chain" id="PRO_5015802632" description="Outer membrane lipoprotein Blc" evidence="2">
    <location>
        <begin position="20"/>
        <end position="184"/>
    </location>
</feature>
<feature type="domain" description="Lipocalin/cytosolic fatty-acid binding" evidence="3">
    <location>
        <begin position="44"/>
        <end position="180"/>
    </location>
</feature>
<keyword evidence="2" id="KW-0472">Membrane</keyword>
<evidence type="ECO:0000256" key="1">
    <source>
        <dbReference type="ARBA" id="ARBA00006889"/>
    </source>
</evidence>
<evidence type="ECO:0000259" key="3">
    <source>
        <dbReference type="Pfam" id="PF08212"/>
    </source>
</evidence>
<dbReference type="PIRSF" id="PIRSF036893">
    <property type="entry name" value="Lipocalin_ApoD"/>
    <property type="match status" value="1"/>
</dbReference>
<keyword evidence="2 4" id="KW-0449">Lipoprotein</keyword>
<organism evidence="4 5">
    <name type="scientific">Palleronia aestuarii</name>
    <dbReference type="NCBI Taxonomy" id="568105"/>
    <lineage>
        <taxon>Bacteria</taxon>
        <taxon>Pseudomonadati</taxon>
        <taxon>Pseudomonadota</taxon>
        <taxon>Alphaproteobacteria</taxon>
        <taxon>Rhodobacterales</taxon>
        <taxon>Roseobacteraceae</taxon>
        <taxon>Palleronia</taxon>
    </lineage>
</organism>
<comment type="function">
    <text evidence="2">Involved in the storage or transport of lipids necessary for membrane maintenance under stressful conditions. Displays a binding preference for lysophospholipids.</text>
</comment>
<keyword evidence="2" id="KW-0732">Signal</keyword>
<feature type="signal peptide" evidence="2">
    <location>
        <begin position="1"/>
        <end position="19"/>
    </location>
</feature>
<gene>
    <name evidence="4" type="ORF">LX81_02193</name>
</gene>
<dbReference type="PROSITE" id="PS51257">
    <property type="entry name" value="PROKAR_LIPOPROTEIN"/>
    <property type="match status" value="1"/>
</dbReference>
<sequence length="184" mass="19911">MSRGVLSALAALLMLTACSTESPLLPARSYRDTSVPIASAAAFDPSRYAGRWYEIASFPMPFQTGCRKTQAIYTPRGDGSFAVANSCTGRDGALREIEGDAVVTGPGRLEVRLDGVPFIAPYWVLWVDEGYRTAVVGVPSGRAGWILNRTPEITPDRFEAARRILAHNGYDLSKLQVTDQTGTP</sequence>
<dbReference type="Pfam" id="PF08212">
    <property type="entry name" value="Lipocalin_2"/>
    <property type="match status" value="1"/>
</dbReference>
<comment type="subcellular location">
    <subcellularLocation>
        <location evidence="2">Cell outer membrane</location>
    </subcellularLocation>
</comment>
<dbReference type="GO" id="GO:0006629">
    <property type="term" value="P:lipid metabolic process"/>
    <property type="evidence" value="ECO:0007669"/>
    <property type="project" value="TreeGrafter"/>
</dbReference>
<comment type="caution">
    <text evidence="4">The sequence shown here is derived from an EMBL/GenBank/DDBJ whole genome shotgun (WGS) entry which is preliminary data.</text>
</comment>
<dbReference type="GO" id="GO:0008289">
    <property type="term" value="F:lipid binding"/>
    <property type="evidence" value="ECO:0007669"/>
    <property type="project" value="UniProtKB-UniRule"/>
</dbReference>
<dbReference type="AlphaFoldDB" id="A0A2W7N865"/>
<keyword evidence="5" id="KW-1185">Reference proteome</keyword>
<dbReference type="EMBL" id="QKZL01000007">
    <property type="protein sequence ID" value="PZX16341.1"/>
    <property type="molecule type" value="Genomic_DNA"/>
</dbReference>
<proteinExistence type="inferred from homology"/>
<evidence type="ECO:0000313" key="5">
    <source>
        <dbReference type="Proteomes" id="UP000248916"/>
    </source>
</evidence>
<protein>
    <recommendedName>
        <fullName evidence="2">Outer membrane lipoprotein Blc</fullName>
    </recommendedName>
</protein>
<reference evidence="4 5" key="1">
    <citation type="submission" date="2018-06" db="EMBL/GenBank/DDBJ databases">
        <title>Genomic Encyclopedia of Archaeal and Bacterial Type Strains, Phase II (KMG-II): from individual species to whole genera.</title>
        <authorList>
            <person name="Goeker M."/>
        </authorList>
    </citation>
    <scope>NUCLEOTIDE SEQUENCE [LARGE SCALE GENOMIC DNA]</scope>
    <source>
        <strain evidence="4 5">DSM 22009</strain>
    </source>
</reference>
<dbReference type="SUPFAM" id="SSF50814">
    <property type="entry name" value="Lipocalins"/>
    <property type="match status" value="1"/>
</dbReference>
<name>A0A2W7N865_9RHOB</name>
<dbReference type="Proteomes" id="UP000248916">
    <property type="component" value="Unassembled WGS sequence"/>
</dbReference>
<keyword evidence="2" id="KW-0446">Lipid-binding</keyword>
<dbReference type="RefSeq" id="WP_234822568.1">
    <property type="nucleotide sequence ID" value="NZ_QKZL01000007.1"/>
</dbReference>
<dbReference type="InterPro" id="IPR022271">
    <property type="entry name" value="Lipocalin_ApoD"/>
</dbReference>
<keyword evidence="2" id="KW-0998">Cell outer membrane</keyword>
<dbReference type="GO" id="GO:0005737">
    <property type="term" value="C:cytoplasm"/>
    <property type="evidence" value="ECO:0007669"/>
    <property type="project" value="TreeGrafter"/>
</dbReference>
<dbReference type="PANTHER" id="PTHR10612:SF34">
    <property type="entry name" value="APOLIPOPROTEIN D"/>
    <property type="match status" value="1"/>
</dbReference>
<evidence type="ECO:0000256" key="2">
    <source>
        <dbReference type="PIRNR" id="PIRNR036893"/>
    </source>
</evidence>
<dbReference type="InterPro" id="IPR012674">
    <property type="entry name" value="Calycin"/>
</dbReference>
<dbReference type="GO" id="GO:0000302">
    <property type="term" value="P:response to reactive oxygen species"/>
    <property type="evidence" value="ECO:0007669"/>
    <property type="project" value="TreeGrafter"/>
</dbReference>
<comment type="similarity">
    <text evidence="1 2">Belongs to the calycin superfamily. Lipocalin family.</text>
</comment>
<dbReference type="PROSITE" id="PS00213">
    <property type="entry name" value="LIPOCALIN"/>
    <property type="match status" value="1"/>
</dbReference>